<feature type="region of interest" description="Disordered" evidence="1">
    <location>
        <begin position="1"/>
        <end position="23"/>
    </location>
</feature>
<proteinExistence type="predicted"/>
<feature type="compositionally biased region" description="Polar residues" evidence="1">
    <location>
        <begin position="1"/>
        <end position="20"/>
    </location>
</feature>
<dbReference type="RefSeq" id="WP_019891230.1">
    <property type="nucleotide sequence ID" value="NZ_BMQQ01000001.1"/>
</dbReference>
<dbReference type="InterPro" id="IPR002645">
    <property type="entry name" value="STAS_dom"/>
</dbReference>
<gene>
    <name evidence="3" type="ORF">GCM10014713_05440</name>
</gene>
<feature type="domain" description="STAS" evidence="2">
    <location>
        <begin position="40"/>
        <end position="89"/>
    </location>
</feature>
<dbReference type="CDD" id="cd07043">
    <property type="entry name" value="STAS_anti-anti-sigma_factors"/>
    <property type="match status" value="1"/>
</dbReference>
<dbReference type="SUPFAM" id="SSF52091">
    <property type="entry name" value="SpoIIaa-like"/>
    <property type="match status" value="1"/>
</dbReference>
<accession>A0A918GXS1</accession>
<reference evidence="3" key="1">
    <citation type="journal article" date="2014" name="Int. J. Syst. Evol. Microbiol.">
        <title>Complete genome sequence of Corynebacterium casei LMG S-19264T (=DSM 44701T), isolated from a smear-ripened cheese.</title>
        <authorList>
            <consortium name="US DOE Joint Genome Institute (JGI-PGF)"/>
            <person name="Walter F."/>
            <person name="Albersmeier A."/>
            <person name="Kalinowski J."/>
            <person name="Ruckert C."/>
        </authorList>
    </citation>
    <scope>NUCLEOTIDE SEQUENCE</scope>
    <source>
        <strain evidence="3">JCM 3172</strain>
    </source>
</reference>
<feature type="region of interest" description="Disordered" evidence="1">
    <location>
        <begin position="118"/>
        <end position="157"/>
    </location>
</feature>
<comment type="caution">
    <text evidence="3">The sequence shown here is derived from an EMBL/GenBank/DDBJ whole genome shotgun (WGS) entry which is preliminary data.</text>
</comment>
<sequence length="157" mass="16409">MSTSSTRPILASSTPHNSGADNAPSDIVVHSCTSLGETTLVIHLTGQIDHYSAAPLRAMLTSAAADGYTVLVLEASRVTFCDSGLLNALQWWERRGHLLHFTARSSCVQRLLNAADATAGRPWGPGPKARADGPASGVAQVGTPRGEPKLRPDALTG</sequence>
<keyword evidence="4" id="KW-1185">Reference proteome</keyword>
<dbReference type="InterPro" id="IPR036513">
    <property type="entry name" value="STAS_dom_sf"/>
</dbReference>
<evidence type="ECO:0000256" key="1">
    <source>
        <dbReference type="SAM" id="MobiDB-lite"/>
    </source>
</evidence>
<dbReference type="AlphaFoldDB" id="A0A918GXS1"/>
<organism evidence="3 4">
    <name type="scientific">Streptomyces purpureus</name>
    <dbReference type="NCBI Taxonomy" id="1951"/>
    <lineage>
        <taxon>Bacteria</taxon>
        <taxon>Bacillati</taxon>
        <taxon>Actinomycetota</taxon>
        <taxon>Actinomycetes</taxon>
        <taxon>Kitasatosporales</taxon>
        <taxon>Streptomycetaceae</taxon>
        <taxon>Streptomyces</taxon>
    </lineage>
</organism>
<dbReference type="Pfam" id="PF13466">
    <property type="entry name" value="STAS_2"/>
    <property type="match status" value="1"/>
</dbReference>
<dbReference type="Proteomes" id="UP000619486">
    <property type="component" value="Unassembled WGS sequence"/>
</dbReference>
<dbReference type="Gene3D" id="3.30.750.24">
    <property type="entry name" value="STAS domain"/>
    <property type="match status" value="1"/>
</dbReference>
<dbReference type="InterPro" id="IPR058548">
    <property type="entry name" value="MlaB-like_STAS"/>
</dbReference>
<reference evidence="3" key="2">
    <citation type="submission" date="2020-09" db="EMBL/GenBank/DDBJ databases">
        <authorList>
            <person name="Sun Q."/>
            <person name="Ohkuma M."/>
        </authorList>
    </citation>
    <scope>NUCLEOTIDE SEQUENCE</scope>
    <source>
        <strain evidence="3">JCM 3172</strain>
    </source>
</reference>
<feature type="compositionally biased region" description="Basic and acidic residues" evidence="1">
    <location>
        <begin position="146"/>
        <end position="157"/>
    </location>
</feature>
<evidence type="ECO:0000259" key="2">
    <source>
        <dbReference type="PROSITE" id="PS50801"/>
    </source>
</evidence>
<evidence type="ECO:0000313" key="3">
    <source>
        <dbReference type="EMBL" id="GGT15541.1"/>
    </source>
</evidence>
<protein>
    <recommendedName>
        <fullName evidence="2">STAS domain-containing protein</fullName>
    </recommendedName>
</protein>
<name>A0A918GXS1_9ACTN</name>
<evidence type="ECO:0000313" key="4">
    <source>
        <dbReference type="Proteomes" id="UP000619486"/>
    </source>
</evidence>
<dbReference type="PROSITE" id="PS50801">
    <property type="entry name" value="STAS"/>
    <property type="match status" value="1"/>
</dbReference>
<dbReference type="EMBL" id="BMQQ01000001">
    <property type="protein sequence ID" value="GGT15541.1"/>
    <property type="molecule type" value="Genomic_DNA"/>
</dbReference>